<dbReference type="InterPro" id="IPR009061">
    <property type="entry name" value="DNA-bd_dom_put_sf"/>
</dbReference>
<dbReference type="InterPro" id="IPR047057">
    <property type="entry name" value="MerR_fam"/>
</dbReference>
<accession>A0A2V3W8X9</accession>
<organism evidence="6 7">
    <name type="scientific">Pseudogracilibacillus auburnensis</name>
    <dbReference type="NCBI Taxonomy" id="1494959"/>
    <lineage>
        <taxon>Bacteria</taxon>
        <taxon>Bacillati</taxon>
        <taxon>Bacillota</taxon>
        <taxon>Bacilli</taxon>
        <taxon>Bacillales</taxon>
        <taxon>Bacillaceae</taxon>
        <taxon>Pseudogracilibacillus</taxon>
    </lineage>
</organism>
<keyword evidence="2" id="KW-0805">Transcription regulation</keyword>
<keyword evidence="3 6" id="KW-0238">DNA-binding</keyword>
<dbReference type="SUPFAM" id="SSF46955">
    <property type="entry name" value="Putative DNA-binding domain"/>
    <property type="match status" value="1"/>
</dbReference>
<reference evidence="6 7" key="1">
    <citation type="submission" date="2018-05" db="EMBL/GenBank/DDBJ databases">
        <title>Genomic Encyclopedia of Type Strains, Phase IV (KMG-IV): sequencing the most valuable type-strain genomes for metagenomic binning, comparative biology and taxonomic classification.</title>
        <authorList>
            <person name="Goeker M."/>
        </authorList>
    </citation>
    <scope>NUCLEOTIDE SEQUENCE [LARGE SCALE GENOMIC DNA]</scope>
    <source>
        <strain evidence="6 7">DSM 28556</strain>
    </source>
</reference>
<evidence type="ECO:0000256" key="1">
    <source>
        <dbReference type="ARBA" id="ARBA00022491"/>
    </source>
</evidence>
<gene>
    <name evidence="6" type="ORF">DFR56_101412</name>
</gene>
<keyword evidence="7" id="KW-1185">Reference proteome</keyword>
<keyword evidence="4" id="KW-0804">Transcription</keyword>
<dbReference type="RefSeq" id="WP_110393753.1">
    <property type="nucleotide sequence ID" value="NZ_JBHUHB010000001.1"/>
</dbReference>
<feature type="domain" description="HTH merR-type" evidence="5">
    <location>
        <begin position="4"/>
        <end position="73"/>
    </location>
</feature>
<dbReference type="GO" id="GO:0003677">
    <property type="term" value="F:DNA binding"/>
    <property type="evidence" value="ECO:0007669"/>
    <property type="project" value="UniProtKB-KW"/>
</dbReference>
<dbReference type="InterPro" id="IPR000551">
    <property type="entry name" value="MerR-type_HTH_dom"/>
</dbReference>
<sequence>MEQYIKIKELSELTGVSVRTLQYYDEINLLSPAYTNEYGHRFYDSNSFSKMFVIISLKNMGMSLNNINQYVNNNDFDIRLFIKEEKRRIEAAITDLQLRLMRLSSLEEQVGEKQDITPYILPFFSQITNDTSISKLQIENLIPNQDKNFTFNIKGWNEFIKDLNFCLENRLSSKDKKTIKCMKYWKENILEANQVSDDMIKFAEEYYQENPTNTFGITEENYKYLVGMINEYDNNQKI</sequence>
<dbReference type="CDD" id="cd01106">
    <property type="entry name" value="HTH_TipAL-Mta"/>
    <property type="match status" value="1"/>
</dbReference>
<proteinExistence type="predicted"/>
<keyword evidence="1" id="KW-0678">Repressor</keyword>
<evidence type="ECO:0000256" key="2">
    <source>
        <dbReference type="ARBA" id="ARBA00023015"/>
    </source>
</evidence>
<dbReference type="Pfam" id="PF13411">
    <property type="entry name" value="MerR_1"/>
    <property type="match status" value="1"/>
</dbReference>
<dbReference type="PANTHER" id="PTHR30204:SF69">
    <property type="entry name" value="MERR-FAMILY TRANSCRIPTIONAL REGULATOR"/>
    <property type="match status" value="1"/>
</dbReference>
<dbReference type="OrthoDB" id="1894615at2"/>
<evidence type="ECO:0000259" key="5">
    <source>
        <dbReference type="PROSITE" id="PS50937"/>
    </source>
</evidence>
<dbReference type="PANTHER" id="PTHR30204">
    <property type="entry name" value="REDOX-CYCLING DRUG-SENSING TRANSCRIPTIONAL ACTIVATOR SOXR"/>
    <property type="match status" value="1"/>
</dbReference>
<evidence type="ECO:0000256" key="4">
    <source>
        <dbReference type="ARBA" id="ARBA00023163"/>
    </source>
</evidence>
<dbReference type="AlphaFoldDB" id="A0A2V3W8X9"/>
<dbReference type="GO" id="GO:0003700">
    <property type="term" value="F:DNA-binding transcription factor activity"/>
    <property type="evidence" value="ECO:0007669"/>
    <property type="project" value="InterPro"/>
</dbReference>
<dbReference type="Proteomes" id="UP000247978">
    <property type="component" value="Unassembled WGS sequence"/>
</dbReference>
<name>A0A2V3W8X9_9BACI</name>
<protein>
    <submittedName>
        <fullName evidence="6">DNA-binding transcriptional MerR regulator</fullName>
    </submittedName>
</protein>
<evidence type="ECO:0000256" key="3">
    <source>
        <dbReference type="ARBA" id="ARBA00023125"/>
    </source>
</evidence>
<dbReference type="EMBL" id="QJJQ01000001">
    <property type="protein sequence ID" value="PXW90500.1"/>
    <property type="molecule type" value="Genomic_DNA"/>
</dbReference>
<comment type="caution">
    <text evidence="6">The sequence shown here is derived from an EMBL/GenBank/DDBJ whole genome shotgun (WGS) entry which is preliminary data.</text>
</comment>
<evidence type="ECO:0000313" key="6">
    <source>
        <dbReference type="EMBL" id="PXW90500.1"/>
    </source>
</evidence>
<evidence type="ECO:0000313" key="7">
    <source>
        <dbReference type="Proteomes" id="UP000247978"/>
    </source>
</evidence>
<dbReference type="PROSITE" id="PS50937">
    <property type="entry name" value="HTH_MERR_2"/>
    <property type="match status" value="1"/>
</dbReference>
<dbReference type="SMART" id="SM00422">
    <property type="entry name" value="HTH_MERR"/>
    <property type="match status" value="1"/>
</dbReference>
<dbReference type="Gene3D" id="1.10.1660.10">
    <property type="match status" value="1"/>
</dbReference>